<dbReference type="Gene3D" id="1.10.8.60">
    <property type="match status" value="1"/>
</dbReference>
<dbReference type="FunFam" id="2.40.50.360:FF:000002">
    <property type="entry name" value="RuvB-like helicase"/>
    <property type="match status" value="1"/>
</dbReference>
<dbReference type="InterPro" id="IPR027417">
    <property type="entry name" value="P-loop_NTPase"/>
</dbReference>
<comment type="catalytic activity">
    <reaction evidence="12">
        <text>ATP + H2O = ADP + phosphate + H(+)</text>
        <dbReference type="Rhea" id="RHEA:13065"/>
        <dbReference type="ChEBI" id="CHEBI:15377"/>
        <dbReference type="ChEBI" id="CHEBI:15378"/>
        <dbReference type="ChEBI" id="CHEBI:30616"/>
        <dbReference type="ChEBI" id="CHEBI:43474"/>
        <dbReference type="ChEBI" id="CHEBI:456216"/>
        <dbReference type="EC" id="3.6.4.12"/>
    </reaction>
</comment>
<dbReference type="InterPro" id="IPR027238">
    <property type="entry name" value="RuvB-like"/>
</dbReference>
<evidence type="ECO:0000256" key="13">
    <source>
        <dbReference type="SAM" id="MobiDB-lite"/>
    </source>
</evidence>
<organism evidence="15">
    <name type="scientific">Sesamum angustifolium</name>
    <dbReference type="NCBI Taxonomy" id="2727405"/>
    <lineage>
        <taxon>Eukaryota</taxon>
        <taxon>Viridiplantae</taxon>
        <taxon>Streptophyta</taxon>
        <taxon>Embryophyta</taxon>
        <taxon>Tracheophyta</taxon>
        <taxon>Spermatophyta</taxon>
        <taxon>Magnoliopsida</taxon>
        <taxon>eudicotyledons</taxon>
        <taxon>Gunneridae</taxon>
        <taxon>Pentapetalae</taxon>
        <taxon>asterids</taxon>
        <taxon>lamiids</taxon>
        <taxon>Lamiales</taxon>
        <taxon>Pedaliaceae</taxon>
        <taxon>Sesamum</taxon>
    </lineage>
</organism>
<evidence type="ECO:0000313" key="15">
    <source>
        <dbReference type="EMBL" id="KAL0381509.1"/>
    </source>
</evidence>
<dbReference type="Gene3D" id="3.40.50.300">
    <property type="entry name" value="P-loop containing nucleotide triphosphate hydrolases"/>
    <property type="match status" value="1"/>
</dbReference>
<dbReference type="InterPro" id="IPR010339">
    <property type="entry name" value="TIP49_P-loop"/>
</dbReference>
<reference evidence="15" key="1">
    <citation type="submission" date="2020-06" db="EMBL/GenBank/DDBJ databases">
        <authorList>
            <person name="Li T."/>
            <person name="Hu X."/>
            <person name="Zhang T."/>
            <person name="Song X."/>
            <person name="Zhang H."/>
            <person name="Dai N."/>
            <person name="Sheng W."/>
            <person name="Hou X."/>
            <person name="Wei L."/>
        </authorList>
    </citation>
    <scope>NUCLEOTIDE SEQUENCE</scope>
    <source>
        <strain evidence="15">G01</strain>
        <tissue evidence="15">Leaf</tissue>
    </source>
</reference>
<reference evidence="15" key="2">
    <citation type="journal article" date="2024" name="Plant">
        <title>Genomic evolution and insights into agronomic trait innovations of Sesamum species.</title>
        <authorList>
            <person name="Miao H."/>
            <person name="Wang L."/>
            <person name="Qu L."/>
            <person name="Liu H."/>
            <person name="Sun Y."/>
            <person name="Le M."/>
            <person name="Wang Q."/>
            <person name="Wei S."/>
            <person name="Zheng Y."/>
            <person name="Lin W."/>
            <person name="Duan Y."/>
            <person name="Cao H."/>
            <person name="Xiong S."/>
            <person name="Wang X."/>
            <person name="Wei L."/>
            <person name="Li C."/>
            <person name="Ma Q."/>
            <person name="Ju M."/>
            <person name="Zhao R."/>
            <person name="Li G."/>
            <person name="Mu C."/>
            <person name="Tian Q."/>
            <person name="Mei H."/>
            <person name="Zhang T."/>
            <person name="Gao T."/>
            <person name="Zhang H."/>
        </authorList>
    </citation>
    <scope>NUCLEOTIDE SEQUENCE</scope>
    <source>
        <strain evidence="15">G01</strain>
    </source>
</reference>
<evidence type="ECO:0000256" key="6">
    <source>
        <dbReference type="ARBA" id="ARBA00022806"/>
    </source>
</evidence>
<keyword evidence="3 12" id="KW-0547">Nucleotide-binding</keyword>
<dbReference type="Pfam" id="PF06068">
    <property type="entry name" value="TIP49"/>
    <property type="match status" value="1"/>
</dbReference>
<evidence type="ECO:0000259" key="14">
    <source>
        <dbReference type="SMART" id="SM00382"/>
    </source>
</evidence>
<dbReference type="GO" id="GO:0006281">
    <property type="term" value="P:DNA repair"/>
    <property type="evidence" value="ECO:0007669"/>
    <property type="project" value="UniProtKB-KW"/>
</dbReference>
<dbReference type="EMBL" id="JACGWK010000001">
    <property type="protein sequence ID" value="KAL0381509.1"/>
    <property type="molecule type" value="Genomic_DNA"/>
</dbReference>
<comment type="similarity">
    <text evidence="2 12">Belongs to the RuvB family.</text>
</comment>
<keyword evidence="11 12" id="KW-0539">Nucleus</keyword>
<dbReference type="InterPro" id="IPR035940">
    <property type="entry name" value="CAP_sf"/>
</dbReference>
<dbReference type="InterPro" id="IPR041048">
    <property type="entry name" value="RuvB-like_C"/>
</dbReference>
<keyword evidence="7 12" id="KW-0067">ATP-binding</keyword>
<dbReference type="SUPFAM" id="SSF52540">
    <property type="entry name" value="P-loop containing nucleoside triphosphate hydrolases"/>
    <property type="match status" value="1"/>
</dbReference>
<keyword evidence="8 12" id="KW-0805">Transcription regulation</keyword>
<protein>
    <recommendedName>
        <fullName evidence="12">RuvB-like helicase</fullName>
        <ecNumber evidence="12">3.6.4.12</ecNumber>
    </recommendedName>
</protein>
<keyword evidence="9 12" id="KW-0804">Transcription</keyword>
<evidence type="ECO:0000256" key="12">
    <source>
        <dbReference type="RuleBase" id="RU363048"/>
    </source>
</evidence>
<dbReference type="GO" id="GO:0016787">
    <property type="term" value="F:hydrolase activity"/>
    <property type="evidence" value="ECO:0007669"/>
    <property type="project" value="UniProtKB-KW"/>
</dbReference>
<dbReference type="PANTHER" id="PTHR11093">
    <property type="entry name" value="RUVB-RELATED REPTIN AND PONTIN"/>
    <property type="match status" value="1"/>
</dbReference>
<comment type="subcellular location">
    <subcellularLocation>
        <location evidence="1">Nucleus</location>
    </subcellularLocation>
</comment>
<evidence type="ECO:0000256" key="9">
    <source>
        <dbReference type="ARBA" id="ARBA00023163"/>
    </source>
</evidence>
<accession>A0AAW2RN91</accession>
<evidence type="ECO:0000256" key="5">
    <source>
        <dbReference type="ARBA" id="ARBA00022801"/>
    </source>
</evidence>
<dbReference type="Gene3D" id="2.40.50.360">
    <property type="entry name" value="RuvB-like helicase, domain II"/>
    <property type="match status" value="1"/>
</dbReference>
<dbReference type="SUPFAM" id="SSF55797">
    <property type="entry name" value="PR-1-like"/>
    <property type="match status" value="1"/>
</dbReference>
<dbReference type="Pfam" id="PF00188">
    <property type="entry name" value="CAP"/>
    <property type="match status" value="1"/>
</dbReference>
<keyword evidence="5 12" id="KW-0378">Hydrolase</keyword>
<evidence type="ECO:0000256" key="1">
    <source>
        <dbReference type="ARBA" id="ARBA00004123"/>
    </source>
</evidence>
<dbReference type="AlphaFoldDB" id="A0AAW2RN91"/>
<dbReference type="SMART" id="SM00382">
    <property type="entry name" value="AAA"/>
    <property type="match status" value="1"/>
</dbReference>
<feature type="compositionally biased region" description="Low complexity" evidence="13">
    <location>
        <begin position="155"/>
        <end position="173"/>
    </location>
</feature>
<dbReference type="InterPro" id="IPR042487">
    <property type="entry name" value="RuvBL1/2_DNA/RNA_bd_dom"/>
</dbReference>
<evidence type="ECO:0000256" key="4">
    <source>
        <dbReference type="ARBA" id="ARBA00022763"/>
    </source>
</evidence>
<dbReference type="Gene3D" id="3.40.33.10">
    <property type="entry name" value="CAP"/>
    <property type="match status" value="1"/>
</dbReference>
<comment type="caution">
    <text evidence="15">The sequence shown here is derived from an EMBL/GenBank/DDBJ whole genome shotgun (WGS) entry which is preliminary data.</text>
</comment>
<evidence type="ECO:0000256" key="11">
    <source>
        <dbReference type="ARBA" id="ARBA00023242"/>
    </source>
</evidence>
<dbReference type="FunFam" id="3.40.50.300:FF:002221">
    <property type="entry name" value="RuvB-like 2"/>
    <property type="match status" value="2"/>
</dbReference>
<evidence type="ECO:0000256" key="8">
    <source>
        <dbReference type="ARBA" id="ARBA00023015"/>
    </source>
</evidence>
<sequence>MGEDENKFHQALLQMLYPPPPSPPPQDEEEEEKKLIEPLVDLPGEELENEEGCSLPSSSDDSEGGNGGSGKLTRAQRKRLRKKKLKEAASQRRKIIGPLLPGSSDGENEDTVDLVGNAPESVRQNAATEVSGAPASCSKQNKLKQRRKSKKLAAKKLNSSSIDSGSSHQSQGQVERELSGGGKRSGRPTSLQYNTVQCTAHYHGFGVTTYISCYDIPPMAQRAVWGWSQQKAAYNYTTNSCIEKRKCSDYTQMVWKNSTEFGCSLGRPSMAEIKLSEMRDLTRIERIGAHSHIRGLGLDSALEARSSSEGMVGQTSARRAAGVIVKMVQEGKIAGRAVLLAGQPGTGKTAIAMGMAKSLGQETPFAMLAGSELFSLEMSKTEALMQAFRKAIGVRIKEETEVIEGEVVEIQIDRPAVAGAASKTGKLTLKTTEMETVYDLGAKMIEALGKEKVQSGDVIAIDKASGKITKLGRSFSRSRDYDAMGPQTKFVQCPDGELQKRKEVVHCVTLHEIDVINSRTQGFLALFTGDTGEIRAEVREQIDTKVAEWREEGKAEIVPGVLFIDEVHMLDIECFSFLNRALENDMAPILVVATNRGITSIRGTNYKSPHGIPIDFLDRLLIISTQPYTSDDIRKILDIRCQEEEVEMSEDAKILLTKIGEDTSLRYAINLITSAALACQKRKGKVGNGRY</sequence>
<dbReference type="InterPro" id="IPR014044">
    <property type="entry name" value="CAP_dom"/>
</dbReference>
<evidence type="ECO:0000256" key="3">
    <source>
        <dbReference type="ARBA" id="ARBA00022741"/>
    </source>
</evidence>
<feature type="region of interest" description="Disordered" evidence="13">
    <location>
        <begin position="1"/>
        <end position="189"/>
    </location>
</feature>
<dbReference type="Pfam" id="PF17856">
    <property type="entry name" value="TIP49_C"/>
    <property type="match status" value="1"/>
</dbReference>
<evidence type="ECO:0000256" key="10">
    <source>
        <dbReference type="ARBA" id="ARBA00023204"/>
    </source>
</evidence>
<name>A0AAW2RN91_9LAMI</name>
<dbReference type="EC" id="3.6.4.12" evidence="12"/>
<feature type="domain" description="AAA+ ATPase" evidence="14">
    <location>
        <begin position="334"/>
        <end position="640"/>
    </location>
</feature>
<keyword evidence="4" id="KW-0227">DNA damage</keyword>
<feature type="compositionally biased region" description="Basic residues" evidence="13">
    <location>
        <begin position="74"/>
        <end position="95"/>
    </location>
</feature>
<feature type="compositionally biased region" description="Basic residues" evidence="13">
    <location>
        <begin position="141"/>
        <end position="154"/>
    </location>
</feature>
<evidence type="ECO:0000256" key="2">
    <source>
        <dbReference type="ARBA" id="ARBA00007519"/>
    </source>
</evidence>
<dbReference type="GO" id="GO:0005634">
    <property type="term" value="C:nucleus"/>
    <property type="evidence" value="ECO:0007669"/>
    <property type="project" value="UniProtKB-SubCell"/>
</dbReference>
<dbReference type="InterPro" id="IPR003593">
    <property type="entry name" value="AAA+_ATPase"/>
</dbReference>
<dbReference type="GO" id="GO:0003678">
    <property type="term" value="F:DNA helicase activity"/>
    <property type="evidence" value="ECO:0007669"/>
    <property type="project" value="UniProtKB-EC"/>
</dbReference>
<keyword evidence="10" id="KW-0234">DNA repair</keyword>
<dbReference type="GO" id="GO:0005524">
    <property type="term" value="F:ATP binding"/>
    <property type="evidence" value="ECO:0007669"/>
    <property type="project" value="UniProtKB-KW"/>
</dbReference>
<evidence type="ECO:0000256" key="7">
    <source>
        <dbReference type="ARBA" id="ARBA00022840"/>
    </source>
</evidence>
<proteinExistence type="inferred from homology"/>
<gene>
    <name evidence="15" type="ORF">Sangu_0215200</name>
</gene>
<keyword evidence="6 12" id="KW-0347">Helicase</keyword>